<name>A0AAE3VV63_9ACTN</name>
<evidence type="ECO:0000256" key="1">
    <source>
        <dbReference type="ARBA" id="ARBA00022679"/>
    </source>
</evidence>
<reference evidence="3 4" key="1">
    <citation type="submission" date="2023-07" db="EMBL/GenBank/DDBJ databases">
        <title>Sequencing the genomes of 1000 actinobacteria strains.</title>
        <authorList>
            <person name="Klenk H.-P."/>
        </authorList>
    </citation>
    <scope>NUCLEOTIDE SEQUENCE [LARGE SCALE GENOMIC DNA]</scope>
    <source>
        <strain evidence="3 4">DSM 44709</strain>
    </source>
</reference>
<dbReference type="Pfam" id="PF00109">
    <property type="entry name" value="ketoacyl-synt"/>
    <property type="match status" value="1"/>
</dbReference>
<dbReference type="GO" id="GO:0006633">
    <property type="term" value="P:fatty acid biosynthetic process"/>
    <property type="evidence" value="ECO:0007669"/>
    <property type="project" value="TreeGrafter"/>
</dbReference>
<feature type="domain" description="Beta-ketoacyl synthase-like N-terminal" evidence="2">
    <location>
        <begin position="47"/>
        <end position="190"/>
    </location>
</feature>
<proteinExistence type="predicted"/>
<dbReference type="EMBL" id="JAUSUZ010000001">
    <property type="protein sequence ID" value="MDQ0363899.1"/>
    <property type="molecule type" value="Genomic_DNA"/>
</dbReference>
<dbReference type="InterPro" id="IPR016039">
    <property type="entry name" value="Thiolase-like"/>
</dbReference>
<keyword evidence="3" id="KW-0012">Acyltransferase</keyword>
<comment type="caution">
    <text evidence="3">The sequence shown here is derived from an EMBL/GenBank/DDBJ whole genome shotgun (WGS) entry which is preliminary data.</text>
</comment>
<dbReference type="PANTHER" id="PTHR11712:SF336">
    <property type="entry name" value="3-OXOACYL-[ACYL-CARRIER-PROTEIN] SYNTHASE, MITOCHONDRIAL"/>
    <property type="match status" value="1"/>
</dbReference>
<protein>
    <submittedName>
        <fullName evidence="3">3-oxoacyl-[acyl-carrier-protein] synthase II</fullName>
        <ecNumber evidence="3">2.3.1.179</ecNumber>
    </submittedName>
</protein>
<dbReference type="InterPro" id="IPR014030">
    <property type="entry name" value="Ketoacyl_synth_N"/>
</dbReference>
<dbReference type="PANTHER" id="PTHR11712">
    <property type="entry name" value="POLYKETIDE SYNTHASE-RELATED"/>
    <property type="match status" value="1"/>
</dbReference>
<dbReference type="Proteomes" id="UP001240236">
    <property type="component" value="Unassembled WGS sequence"/>
</dbReference>
<dbReference type="Gene3D" id="3.40.47.10">
    <property type="match status" value="1"/>
</dbReference>
<gene>
    <name evidence="3" type="ORF">J2S42_000568</name>
</gene>
<dbReference type="InterPro" id="IPR000794">
    <property type="entry name" value="Beta-ketoacyl_synthase"/>
</dbReference>
<dbReference type="RefSeq" id="WP_307234880.1">
    <property type="nucleotide sequence ID" value="NZ_JAUSUZ010000001.1"/>
</dbReference>
<evidence type="ECO:0000259" key="2">
    <source>
        <dbReference type="Pfam" id="PF00109"/>
    </source>
</evidence>
<evidence type="ECO:0000313" key="3">
    <source>
        <dbReference type="EMBL" id="MDQ0363899.1"/>
    </source>
</evidence>
<keyword evidence="4" id="KW-1185">Reference proteome</keyword>
<dbReference type="EC" id="2.3.1.179" evidence="3"/>
<dbReference type="AlphaFoldDB" id="A0AAE3VV63"/>
<keyword evidence="1 3" id="KW-0808">Transferase</keyword>
<accession>A0AAE3VV63</accession>
<sequence>MPLTPVVVTGTGIAVSGLETADDLLAAGARPDGAADPARRLTGRGLRYRDRATKLALVAAGAALRDGGVLGDDGLALPAASVGVVVSTNYGNLDTVCETVSTIAAETYTGTSPMKLPGTASNVTASWVAIGWGLQGPNLTLCNGPTSGLDALHWARMLLAAGRARAVLVVGVEPANGPARHVAHGDRHAGTPMLDGAAALVLWTTDGAAAHGVPARATIGGYARRRDVRDAVHAVAPDGARLWLRPESTRPLPFDAPPHHDARDLAGRLGHCSGALGVVQAAAGVAWLGRGGTGSVLATAGLGAAGGEDAGAALLLTGAGR</sequence>
<dbReference type="SUPFAM" id="SSF53901">
    <property type="entry name" value="Thiolase-like"/>
    <property type="match status" value="1"/>
</dbReference>
<dbReference type="GO" id="GO:0004315">
    <property type="term" value="F:3-oxoacyl-[acyl-carrier-protein] synthase activity"/>
    <property type="evidence" value="ECO:0007669"/>
    <property type="project" value="UniProtKB-EC"/>
</dbReference>
<organism evidence="3 4">
    <name type="scientific">Catenuloplanes indicus</name>
    <dbReference type="NCBI Taxonomy" id="137267"/>
    <lineage>
        <taxon>Bacteria</taxon>
        <taxon>Bacillati</taxon>
        <taxon>Actinomycetota</taxon>
        <taxon>Actinomycetes</taxon>
        <taxon>Micromonosporales</taxon>
        <taxon>Micromonosporaceae</taxon>
        <taxon>Catenuloplanes</taxon>
    </lineage>
</organism>
<evidence type="ECO:0000313" key="4">
    <source>
        <dbReference type="Proteomes" id="UP001240236"/>
    </source>
</evidence>